<dbReference type="EMBL" id="LQYN01000045">
    <property type="protein sequence ID" value="KYD07420.1"/>
    <property type="molecule type" value="Genomic_DNA"/>
</dbReference>
<evidence type="ECO:0000259" key="1">
    <source>
        <dbReference type="Pfam" id="PF12867"/>
    </source>
</evidence>
<dbReference type="AlphaFoldDB" id="A0A150L546"/>
<dbReference type="SUPFAM" id="SSF109854">
    <property type="entry name" value="DinB/YfiT-like putative metalloenzymes"/>
    <property type="match status" value="1"/>
</dbReference>
<evidence type="ECO:0000313" key="3">
    <source>
        <dbReference type="EMBL" id="QQX26968.1"/>
    </source>
</evidence>
<evidence type="ECO:0000313" key="2">
    <source>
        <dbReference type="EMBL" id="KYD07420.1"/>
    </source>
</evidence>
<dbReference type="PATRIC" id="fig|46224.3.peg.2911"/>
<evidence type="ECO:0000313" key="4">
    <source>
        <dbReference type="Proteomes" id="UP000075666"/>
    </source>
</evidence>
<reference evidence="3 5" key="2">
    <citation type="submission" date="2020-12" db="EMBL/GenBank/DDBJ databases">
        <title>Taxonomic evaluation of the Bacillus sporothermodurans group of bacteria based on whole genome sequences.</title>
        <authorList>
            <person name="Fiedler G."/>
            <person name="Herbstmann A.-D."/>
            <person name="Doll E."/>
            <person name="Wenning M."/>
            <person name="Brinks E."/>
            <person name="Kabisch J."/>
            <person name="Breitenwieser F."/>
            <person name="Lappann M."/>
            <person name="Boehnlein C."/>
            <person name="Franz C."/>
        </authorList>
    </citation>
    <scope>NUCLEOTIDE SEQUENCE [LARGE SCALE GENOMIC DNA]</scope>
    <source>
        <strain evidence="3 5">DSM 10599</strain>
    </source>
</reference>
<feature type="domain" description="DinB-like" evidence="1">
    <location>
        <begin position="42"/>
        <end position="162"/>
    </location>
</feature>
<gene>
    <name evidence="2" type="ORF">B4102_2991</name>
    <name evidence="3" type="ORF">JGZ69_09455</name>
</gene>
<reference evidence="2 4" key="1">
    <citation type="submission" date="2016-01" db="EMBL/GenBank/DDBJ databases">
        <title>Genome Sequences of Twelve Sporeforming Bacillus Species Isolated from Foods.</title>
        <authorList>
            <person name="Berendsen E.M."/>
            <person name="Wells-Bennik M.H."/>
            <person name="Krawcyk A.O."/>
            <person name="De Jong A."/>
            <person name="Holsappel S."/>
            <person name="Eijlander R.T."/>
            <person name="Kuipers O.P."/>
        </authorList>
    </citation>
    <scope>NUCLEOTIDE SEQUENCE [LARGE SCALE GENOMIC DNA]</scope>
    <source>
        <strain evidence="2 4">B4102</strain>
    </source>
</reference>
<dbReference type="EMBL" id="CP066701">
    <property type="protein sequence ID" value="QQX26968.1"/>
    <property type="molecule type" value="Genomic_DNA"/>
</dbReference>
<accession>A0A150L546</accession>
<dbReference type="Gene3D" id="1.20.120.450">
    <property type="entry name" value="dinb family like domain"/>
    <property type="match status" value="1"/>
</dbReference>
<proteinExistence type="predicted"/>
<dbReference type="Pfam" id="PF12867">
    <property type="entry name" value="DinB_2"/>
    <property type="match status" value="1"/>
</dbReference>
<dbReference type="Proteomes" id="UP000595512">
    <property type="component" value="Chromosome"/>
</dbReference>
<sequence>MPLTKRNTYKITNRDGMEMNTIVNQLTGWIDYLKNIKAEQHEEFFKTIAEGKWSKAAIIAHIFYWDRFFYEKRLPAMLEGGTLPSIDASYVEEMNKEADKYAHSGIRLSDLINKAIKQREILVDSLKDQDLSQTFIINDNKYTLESYVKGEVEHDQHHLKQLKG</sequence>
<dbReference type="STRING" id="46224.B4102_2991"/>
<dbReference type="RefSeq" id="WP_066231125.1">
    <property type="nucleotide sequence ID" value="NZ_CP066701.1"/>
</dbReference>
<protein>
    <submittedName>
        <fullName evidence="3">DinB family protein</fullName>
    </submittedName>
</protein>
<keyword evidence="4" id="KW-1185">Reference proteome</keyword>
<evidence type="ECO:0000313" key="5">
    <source>
        <dbReference type="Proteomes" id="UP000595512"/>
    </source>
</evidence>
<organism evidence="2 4">
    <name type="scientific">Heyndrickxia sporothermodurans</name>
    <dbReference type="NCBI Taxonomy" id="46224"/>
    <lineage>
        <taxon>Bacteria</taxon>
        <taxon>Bacillati</taxon>
        <taxon>Bacillota</taxon>
        <taxon>Bacilli</taxon>
        <taxon>Bacillales</taxon>
        <taxon>Bacillaceae</taxon>
        <taxon>Heyndrickxia</taxon>
    </lineage>
</organism>
<dbReference type="KEGG" id="hspo:JGZ69_09455"/>
<name>A0A150L546_9BACI</name>
<dbReference type="Proteomes" id="UP000075666">
    <property type="component" value="Unassembled WGS sequence"/>
</dbReference>
<dbReference type="InterPro" id="IPR024775">
    <property type="entry name" value="DinB-like"/>
</dbReference>
<dbReference type="InterPro" id="IPR034660">
    <property type="entry name" value="DinB/YfiT-like"/>
</dbReference>